<dbReference type="PROSITE" id="PS51925">
    <property type="entry name" value="SWIB_MDM2"/>
    <property type="match status" value="1"/>
</dbReference>
<dbReference type="EMBL" id="KN846982">
    <property type="protein sequence ID" value="KIW96573.1"/>
    <property type="molecule type" value="Genomic_DNA"/>
</dbReference>
<dbReference type="Gene3D" id="1.10.245.10">
    <property type="entry name" value="SWIB/MDM2 domain"/>
    <property type="match status" value="1"/>
</dbReference>
<feature type="region of interest" description="Disordered" evidence="1">
    <location>
        <begin position="70"/>
        <end position="129"/>
    </location>
</feature>
<accession>A0A0D2HSY3</accession>
<dbReference type="CDD" id="cd10567">
    <property type="entry name" value="SWIB-MDM2_like"/>
    <property type="match status" value="1"/>
</dbReference>
<organism evidence="4 5">
    <name type="scientific">Cladophialophora bantiana (strain ATCC 10958 / CBS 173.52 / CDC B-1940 / NIH 8579)</name>
    <name type="common">Xylohypha bantiana</name>
    <dbReference type="NCBI Taxonomy" id="1442370"/>
    <lineage>
        <taxon>Eukaryota</taxon>
        <taxon>Fungi</taxon>
        <taxon>Dikarya</taxon>
        <taxon>Ascomycota</taxon>
        <taxon>Pezizomycotina</taxon>
        <taxon>Eurotiomycetes</taxon>
        <taxon>Chaetothyriomycetidae</taxon>
        <taxon>Chaetothyriales</taxon>
        <taxon>Herpotrichiellaceae</taxon>
        <taxon>Cladophialophora</taxon>
    </lineage>
</organism>
<dbReference type="Pfam" id="PF08766">
    <property type="entry name" value="DEK_C"/>
    <property type="match status" value="1"/>
</dbReference>
<dbReference type="AlphaFoldDB" id="A0A0D2HSY3"/>
<evidence type="ECO:0008006" key="6">
    <source>
        <dbReference type="Google" id="ProtNLM"/>
    </source>
</evidence>
<dbReference type="InterPro" id="IPR003121">
    <property type="entry name" value="SWIB_MDM2_domain"/>
</dbReference>
<evidence type="ECO:0000259" key="3">
    <source>
        <dbReference type="PROSITE" id="PS51998"/>
    </source>
</evidence>
<dbReference type="InterPro" id="IPR014876">
    <property type="entry name" value="DEK_C"/>
</dbReference>
<dbReference type="SUPFAM" id="SSF109715">
    <property type="entry name" value="DEK C-terminal domain"/>
    <property type="match status" value="1"/>
</dbReference>
<feature type="compositionally biased region" description="Basic residues" evidence="1">
    <location>
        <begin position="159"/>
        <end position="169"/>
    </location>
</feature>
<dbReference type="SUPFAM" id="SSF47592">
    <property type="entry name" value="SWIB/MDM2 domain"/>
    <property type="match status" value="1"/>
</dbReference>
<dbReference type="InterPro" id="IPR036885">
    <property type="entry name" value="SWIB_MDM2_dom_sf"/>
</dbReference>
<dbReference type="RefSeq" id="XP_016623242.1">
    <property type="nucleotide sequence ID" value="XM_016759721.1"/>
</dbReference>
<evidence type="ECO:0000313" key="5">
    <source>
        <dbReference type="Proteomes" id="UP000053789"/>
    </source>
</evidence>
<evidence type="ECO:0000313" key="4">
    <source>
        <dbReference type="EMBL" id="KIW96573.1"/>
    </source>
</evidence>
<sequence length="275" mass="30830">MSLPPEVRARYIAIIDSILESADLTTITTKKIRQGIQDQVEYDITPQKNAIRDLIGERFDLMNAKRNGETTVVPSVETAEPIEPPPLTNGVYHSSAPSSSSPAKREAESEDISDVIDTPPPKKKKKAAIDADAAYAARLQAEEDKLARPTRGGASRKAAPIKKKKRAKKERVTGSDDSEIEGEERKQKPKRETGFHKPLNLSHALSNLFDGATQLSRPETTKRIWAYIKANDLQDPSDKRYIICDAKMRDVFKQDKVHMFTMTKLISQQMYNPDE</sequence>
<feature type="domain" description="DM2" evidence="2">
    <location>
        <begin position="194"/>
        <end position="272"/>
    </location>
</feature>
<dbReference type="Pfam" id="PF02201">
    <property type="entry name" value="SWIB"/>
    <property type="match status" value="1"/>
</dbReference>
<evidence type="ECO:0000256" key="1">
    <source>
        <dbReference type="SAM" id="MobiDB-lite"/>
    </source>
</evidence>
<gene>
    <name evidence="4" type="ORF">Z519_01964</name>
</gene>
<reference evidence="4" key="1">
    <citation type="submission" date="2015-01" db="EMBL/GenBank/DDBJ databases">
        <title>The Genome Sequence of Cladophialophora bantiana CBS 173.52.</title>
        <authorList>
            <consortium name="The Broad Institute Genomics Platform"/>
            <person name="Cuomo C."/>
            <person name="de Hoog S."/>
            <person name="Gorbushina A."/>
            <person name="Stielow B."/>
            <person name="Teixiera M."/>
            <person name="Abouelleil A."/>
            <person name="Chapman S.B."/>
            <person name="Priest M."/>
            <person name="Young S.K."/>
            <person name="Wortman J."/>
            <person name="Nusbaum C."/>
            <person name="Birren B."/>
        </authorList>
    </citation>
    <scope>NUCLEOTIDE SEQUENCE [LARGE SCALE GENOMIC DNA]</scope>
    <source>
        <strain evidence="4">CBS 173.52</strain>
    </source>
</reference>
<dbReference type="SMART" id="SM00151">
    <property type="entry name" value="SWIB"/>
    <property type="match status" value="1"/>
</dbReference>
<feature type="domain" description="DEK-C" evidence="3">
    <location>
        <begin position="5"/>
        <end position="60"/>
    </location>
</feature>
<name>A0A0D2HSY3_CLAB1</name>
<dbReference type="GeneID" id="27694892"/>
<dbReference type="Gene3D" id="1.10.10.60">
    <property type="entry name" value="Homeodomain-like"/>
    <property type="match status" value="1"/>
</dbReference>
<evidence type="ECO:0000259" key="2">
    <source>
        <dbReference type="PROSITE" id="PS51925"/>
    </source>
</evidence>
<proteinExistence type="predicted"/>
<dbReference type="InterPro" id="IPR019835">
    <property type="entry name" value="SWIB_domain"/>
</dbReference>
<keyword evidence="5" id="KW-1185">Reference proteome</keyword>
<feature type="compositionally biased region" description="Basic and acidic residues" evidence="1">
    <location>
        <begin position="183"/>
        <end position="195"/>
    </location>
</feature>
<dbReference type="OrthoDB" id="10251073at2759"/>
<protein>
    <recommendedName>
        <fullName evidence="6">DM2 domain-containing protein</fullName>
    </recommendedName>
</protein>
<feature type="region of interest" description="Disordered" evidence="1">
    <location>
        <begin position="142"/>
        <end position="199"/>
    </location>
</feature>
<dbReference type="HOGENOM" id="CLU_046065_1_1_1"/>
<dbReference type="PROSITE" id="PS51998">
    <property type="entry name" value="DEK_C"/>
    <property type="match status" value="1"/>
</dbReference>
<dbReference type="PANTHER" id="PTHR13844">
    <property type="entry name" value="SWI/SNF-RELATED MATRIX-ASSOCIATED ACTIN-DEPENDENT REGULATOR OF CHROMATIN SUBFAMILY D"/>
    <property type="match status" value="1"/>
</dbReference>
<dbReference type="Proteomes" id="UP000053789">
    <property type="component" value="Unassembled WGS sequence"/>
</dbReference>